<keyword evidence="5" id="KW-0378">Hydrolase</keyword>
<evidence type="ECO:0000256" key="6">
    <source>
        <dbReference type="ARBA" id="ARBA00023295"/>
    </source>
</evidence>
<name>A0A4U1G4L2_9SPHI</name>
<feature type="domain" description="Alpha-L-fucosidase C-terminal" evidence="9">
    <location>
        <begin position="368"/>
        <end position="443"/>
    </location>
</feature>
<evidence type="ECO:0000256" key="7">
    <source>
        <dbReference type="PIRSR" id="PIRSR001092-1"/>
    </source>
</evidence>
<keyword evidence="4" id="KW-0732">Signal</keyword>
<evidence type="ECO:0000259" key="9">
    <source>
        <dbReference type="Pfam" id="PF16757"/>
    </source>
</evidence>
<dbReference type="GO" id="GO:0004560">
    <property type="term" value="F:alpha-L-fucosidase activity"/>
    <property type="evidence" value="ECO:0007669"/>
    <property type="project" value="InterPro"/>
</dbReference>
<dbReference type="Gene3D" id="3.20.20.80">
    <property type="entry name" value="Glycosidases"/>
    <property type="match status" value="1"/>
</dbReference>
<reference evidence="10 11" key="1">
    <citation type="submission" date="2019-04" db="EMBL/GenBank/DDBJ databases">
        <title>Pedobacter sp. RP-1-16 sp. nov., isolated from Arctic soil.</title>
        <authorList>
            <person name="Dahal R.H."/>
            <person name="Kim D.-U."/>
        </authorList>
    </citation>
    <scope>NUCLEOTIDE SEQUENCE [LARGE SCALE GENOMIC DNA]</scope>
    <source>
        <strain evidence="10 11">RP-1-16</strain>
    </source>
</reference>
<dbReference type="Pfam" id="PF16757">
    <property type="entry name" value="Fucosidase_C"/>
    <property type="match status" value="1"/>
</dbReference>
<dbReference type="GO" id="GO:0016139">
    <property type="term" value="P:glycoside catabolic process"/>
    <property type="evidence" value="ECO:0007669"/>
    <property type="project" value="TreeGrafter"/>
</dbReference>
<dbReference type="PANTHER" id="PTHR10030:SF37">
    <property type="entry name" value="ALPHA-L-FUCOSIDASE-RELATED"/>
    <property type="match status" value="1"/>
</dbReference>
<dbReference type="SUPFAM" id="SSF51445">
    <property type="entry name" value="(Trans)glycosidases"/>
    <property type="match status" value="1"/>
</dbReference>
<evidence type="ECO:0000256" key="3">
    <source>
        <dbReference type="ARBA" id="ARBA00012662"/>
    </source>
</evidence>
<proteinExistence type="inferred from homology"/>
<dbReference type="InterPro" id="IPR031919">
    <property type="entry name" value="Fucosidase_C"/>
</dbReference>
<sequence>MQYRVSAQGIAYDEKTYVKPSDPLVLAKLSEWQDLKFGLMMHWGPYSQWGVVESWSICPEDYHFTQRKGQYAGNFFEYKKAYENLQTTFNPTRFNPDKWADAAKSAGMKYVVFTTKHHDGFAMYDTKYSDYKITSPHTPFSSNPKSDVTKVVFEAFRKQNFMIGAYYSKPDWHSEDYWWSYFPPMDRKENYDKVKYPERWARFNSFVYNQVQELVSNYGQLSLLWFDGSWAKLKVDSIATMARSKQPGVIIVDRNGPAKNVNYLTPEQKIPEKFMNVPWETCLTMAGSWSYVPNDNYKTSRYLIQTLVDIVAKNGNLLLNVGPGPDGEWDPRAYQRLNEIGAWMKINGESIYGTKPLSPYRIDKWAFTKSKNAVYLSYLPADKESNLPPILSVPEEIMDGKKQIQLLGYTGRIKWVKKADHIEIIIPENVQTKTLNQAVWVFKAD</sequence>
<dbReference type="SMART" id="SM00812">
    <property type="entry name" value="Alpha_L_fucos"/>
    <property type="match status" value="1"/>
</dbReference>
<dbReference type="InterPro" id="IPR016286">
    <property type="entry name" value="FUC_metazoa-typ"/>
</dbReference>
<comment type="caution">
    <text evidence="10">The sequence shown here is derived from an EMBL/GenBank/DDBJ whole genome shotgun (WGS) entry which is preliminary data.</text>
</comment>
<dbReference type="AlphaFoldDB" id="A0A4U1G4L2"/>
<dbReference type="Pfam" id="PF01120">
    <property type="entry name" value="Alpha_L_fucos"/>
    <property type="match status" value="1"/>
</dbReference>
<evidence type="ECO:0000256" key="4">
    <source>
        <dbReference type="ARBA" id="ARBA00022729"/>
    </source>
</evidence>
<dbReference type="EMBL" id="SWDX01000007">
    <property type="protein sequence ID" value="TKC58651.1"/>
    <property type="molecule type" value="Genomic_DNA"/>
</dbReference>
<dbReference type="InterPro" id="IPR000933">
    <property type="entry name" value="Glyco_hydro_29"/>
</dbReference>
<dbReference type="PRINTS" id="PR00741">
    <property type="entry name" value="GLHYDRLASE29"/>
</dbReference>
<keyword evidence="6" id="KW-0326">Glycosidase</keyword>
<gene>
    <name evidence="10" type="ORF">FBD94_17970</name>
</gene>
<dbReference type="EC" id="3.2.1.51" evidence="3"/>
<dbReference type="PIRSF" id="PIRSF001092">
    <property type="entry name" value="Alpha-L-fucosidase"/>
    <property type="match status" value="1"/>
</dbReference>
<evidence type="ECO:0000313" key="11">
    <source>
        <dbReference type="Proteomes" id="UP000309594"/>
    </source>
</evidence>
<feature type="domain" description="Glycoside hydrolase family 29 N-terminal" evidence="8">
    <location>
        <begin position="8"/>
        <end position="349"/>
    </location>
</feature>
<evidence type="ECO:0000259" key="8">
    <source>
        <dbReference type="Pfam" id="PF01120"/>
    </source>
</evidence>
<organism evidence="10 11">
    <name type="scientific">Pedobacter hiemivivus</name>
    <dbReference type="NCBI Taxonomy" id="2530454"/>
    <lineage>
        <taxon>Bacteria</taxon>
        <taxon>Pseudomonadati</taxon>
        <taxon>Bacteroidota</taxon>
        <taxon>Sphingobacteriia</taxon>
        <taxon>Sphingobacteriales</taxon>
        <taxon>Sphingobacteriaceae</taxon>
        <taxon>Pedobacter</taxon>
    </lineage>
</organism>
<protein>
    <recommendedName>
        <fullName evidence="3">alpha-L-fucosidase</fullName>
        <ecNumber evidence="3">3.2.1.51</ecNumber>
    </recommendedName>
</protein>
<dbReference type="InterPro" id="IPR013780">
    <property type="entry name" value="Glyco_hydro_b"/>
</dbReference>
<dbReference type="PANTHER" id="PTHR10030">
    <property type="entry name" value="ALPHA-L-FUCOSIDASE"/>
    <property type="match status" value="1"/>
</dbReference>
<accession>A0A4U1G4L2</accession>
<evidence type="ECO:0000256" key="2">
    <source>
        <dbReference type="ARBA" id="ARBA00007951"/>
    </source>
</evidence>
<evidence type="ECO:0000256" key="5">
    <source>
        <dbReference type="ARBA" id="ARBA00022801"/>
    </source>
</evidence>
<comment type="similarity">
    <text evidence="2">Belongs to the glycosyl hydrolase 29 family.</text>
</comment>
<dbReference type="GO" id="GO:0005764">
    <property type="term" value="C:lysosome"/>
    <property type="evidence" value="ECO:0007669"/>
    <property type="project" value="TreeGrafter"/>
</dbReference>
<dbReference type="Gene3D" id="2.60.40.1180">
    <property type="entry name" value="Golgi alpha-mannosidase II"/>
    <property type="match status" value="1"/>
</dbReference>
<comment type="function">
    <text evidence="1">Alpha-L-fucosidase is responsible for hydrolyzing the alpha-1,6-linked fucose joined to the reducing-end N-acetylglucosamine of the carbohydrate moieties of glycoproteins.</text>
</comment>
<feature type="site" description="May be important for catalysis" evidence="7">
    <location>
        <position position="282"/>
    </location>
</feature>
<dbReference type="GO" id="GO:0006004">
    <property type="term" value="P:fucose metabolic process"/>
    <property type="evidence" value="ECO:0007669"/>
    <property type="project" value="InterPro"/>
</dbReference>
<dbReference type="InterPro" id="IPR057739">
    <property type="entry name" value="Glyco_hydro_29_N"/>
</dbReference>
<evidence type="ECO:0000313" key="10">
    <source>
        <dbReference type="EMBL" id="TKC58651.1"/>
    </source>
</evidence>
<dbReference type="InterPro" id="IPR017853">
    <property type="entry name" value="GH"/>
</dbReference>
<evidence type="ECO:0000256" key="1">
    <source>
        <dbReference type="ARBA" id="ARBA00004071"/>
    </source>
</evidence>
<dbReference type="Proteomes" id="UP000309594">
    <property type="component" value="Unassembled WGS sequence"/>
</dbReference>